<dbReference type="PROSITE" id="PS52016">
    <property type="entry name" value="TONB_DEPENDENT_REC_3"/>
    <property type="match status" value="1"/>
</dbReference>
<dbReference type="SUPFAM" id="SSF56935">
    <property type="entry name" value="Porins"/>
    <property type="match status" value="1"/>
</dbReference>
<organism evidence="10 11">
    <name type="scientific">Seonamhaeicola maritimus</name>
    <dbReference type="NCBI Taxonomy" id="2591822"/>
    <lineage>
        <taxon>Bacteria</taxon>
        <taxon>Pseudomonadati</taxon>
        <taxon>Bacteroidota</taxon>
        <taxon>Flavobacteriia</taxon>
        <taxon>Flavobacteriales</taxon>
        <taxon>Flavobacteriaceae</taxon>
    </lineage>
</organism>
<dbReference type="Gene3D" id="2.60.40.1120">
    <property type="entry name" value="Carboxypeptidase-like, regulatory domain"/>
    <property type="match status" value="1"/>
</dbReference>
<comment type="subcellular location">
    <subcellularLocation>
        <location evidence="1 7">Cell outer membrane</location>
        <topology evidence="1 7">Multi-pass membrane protein</topology>
    </subcellularLocation>
</comment>
<comment type="similarity">
    <text evidence="7">Belongs to the TonB-dependent receptor family.</text>
</comment>
<dbReference type="InterPro" id="IPR023997">
    <property type="entry name" value="TonB-dep_OMP_SusC/RagA_CS"/>
</dbReference>
<dbReference type="OrthoDB" id="9768177at2"/>
<keyword evidence="8" id="KW-0732">Signal</keyword>
<accession>A0A5C7GHS7</accession>
<dbReference type="EMBL" id="VRKQ01000010">
    <property type="protein sequence ID" value="TXG37134.1"/>
    <property type="molecule type" value="Genomic_DNA"/>
</dbReference>
<evidence type="ECO:0000256" key="2">
    <source>
        <dbReference type="ARBA" id="ARBA00022448"/>
    </source>
</evidence>
<dbReference type="InterPro" id="IPR037066">
    <property type="entry name" value="Plug_dom_sf"/>
</dbReference>
<evidence type="ECO:0000256" key="7">
    <source>
        <dbReference type="PROSITE-ProRule" id="PRU01360"/>
    </source>
</evidence>
<dbReference type="FunFam" id="2.170.130.10:FF:000008">
    <property type="entry name" value="SusC/RagA family TonB-linked outer membrane protein"/>
    <property type="match status" value="1"/>
</dbReference>
<proteinExistence type="inferred from homology"/>
<evidence type="ECO:0000256" key="8">
    <source>
        <dbReference type="SAM" id="SignalP"/>
    </source>
</evidence>
<dbReference type="InterPro" id="IPR036942">
    <property type="entry name" value="Beta-barrel_TonB_sf"/>
</dbReference>
<dbReference type="FunFam" id="2.60.40.1120:FF:000003">
    <property type="entry name" value="Outer membrane protein Omp121"/>
    <property type="match status" value="1"/>
</dbReference>
<dbReference type="SUPFAM" id="SSF49464">
    <property type="entry name" value="Carboxypeptidase regulatory domain-like"/>
    <property type="match status" value="1"/>
</dbReference>
<comment type="caution">
    <text evidence="10">The sequence shown here is derived from an EMBL/GenBank/DDBJ whole genome shotgun (WGS) entry which is preliminary data.</text>
</comment>
<dbReference type="InterPro" id="IPR012910">
    <property type="entry name" value="Plug_dom"/>
</dbReference>
<name>A0A5C7GHS7_9FLAO</name>
<keyword evidence="2 7" id="KW-0813">Transport</keyword>
<evidence type="ECO:0000256" key="6">
    <source>
        <dbReference type="ARBA" id="ARBA00023237"/>
    </source>
</evidence>
<keyword evidence="5 7" id="KW-0472">Membrane</keyword>
<evidence type="ECO:0000313" key="10">
    <source>
        <dbReference type="EMBL" id="TXG37134.1"/>
    </source>
</evidence>
<dbReference type="NCBIfam" id="TIGR04056">
    <property type="entry name" value="OMP_RagA_SusC"/>
    <property type="match status" value="1"/>
</dbReference>
<dbReference type="NCBIfam" id="TIGR04057">
    <property type="entry name" value="SusC_RagA_signa"/>
    <property type="match status" value="1"/>
</dbReference>
<keyword evidence="10" id="KW-0675">Receptor</keyword>
<evidence type="ECO:0000256" key="5">
    <source>
        <dbReference type="ARBA" id="ARBA00023136"/>
    </source>
</evidence>
<dbReference type="Pfam" id="PF07715">
    <property type="entry name" value="Plug"/>
    <property type="match status" value="1"/>
</dbReference>
<dbReference type="RefSeq" id="WP_147768365.1">
    <property type="nucleotide sequence ID" value="NZ_VRKQ01000010.1"/>
</dbReference>
<feature type="signal peptide" evidence="8">
    <location>
        <begin position="1"/>
        <end position="28"/>
    </location>
</feature>
<keyword evidence="3 7" id="KW-1134">Transmembrane beta strand</keyword>
<dbReference type="Proteomes" id="UP000321080">
    <property type="component" value="Unassembled WGS sequence"/>
</dbReference>
<keyword evidence="6 7" id="KW-0998">Cell outer membrane</keyword>
<dbReference type="InterPro" id="IPR039426">
    <property type="entry name" value="TonB-dep_rcpt-like"/>
</dbReference>
<sequence>MKKQFSKLLRACSIFGLVLALMSFQETSAQQTVSGTVVDESGVGIPGANVLVKGTSKGSVTDFDGNFSISASSSDVLEISFLGYVTQSVTVGDQTSITVTLVEDAAQLDEVVVIGYGTAKKSDITGAVSRVTSQAFEDQPMTRVEDALQGRAAGVTVAKQSGAPGAPVKIRIRGTNSITGNNDPLVVIDGIIGGDLRTLNPNDIATLDILKDASATAIYGSRGANGVILISTKKGSGKGKLDVDMFTSFSEVPDFLPTLQGSRAGDFARIENQLRGNEFIPLSEIQALDQIGGVDYQKELFQTAMTSNVQLSYSGGNENVNYFVSGNYSNQEGIVITTGYERYSIRANVSSQITDKLKIGVNIFGSRATSENDINSFSRFQGSLVAHAVTWDPTTPLRDADGNWNEGSTRSLASLNYNPIARLHQSDIQEVQDRLNTNVNVSYDILENLNYTLIAGASTYNRTQERITRDYGETDAAYNGNTSRNHQVSNIVTYNKSLNNHNFKLTGVYEFQEGVGKVLNLNLDNLTGPLSYYLAELNSGIDWNNNKTENSIESVMGRLEYNFNEKLFLTGTVRRDGSSRFQGDNKWGTFYSFAGSYNLTDSSFIQDSGLFSSLKVRAGWGQVGNQNIGIYSTFDSVSLGSVYAFDGAVREVGSTVGNIGNANTTWETTTQTNVGVDFGILDGKIDVSLDWYTKSTTDLLLAVPIPATLVGPSKSQIQNVGEVENSGIDIAIGATIVKNDNFSWDSNLSMSFVKNKIVDLGLDPLGNTLEEIQGQFGSIDGQGRTWNVFQLGQPLGQIQGSTFLGTWKTSEAAEAAQFNRAPGDAKYLRDANGDRVISVIGNGTPTMLWGWNNTLAYKDWDLNFFFQGSHGNEMLNAFKGTIVGATGNQRSFGHPMQLNQWTSTNETDIPAGGENDYGSTRYIENGGFVRLANLNIGYTFNDVKGFDSIKVYAGGQNLFLITDYEGYDPELTSRPANNNGTVDAAPGIDIGAYPNPRVYNVGVKFRLKN</sequence>
<dbReference type="Gene3D" id="2.40.170.20">
    <property type="entry name" value="TonB-dependent receptor, beta-barrel domain"/>
    <property type="match status" value="1"/>
</dbReference>
<feature type="domain" description="TonB-dependent receptor plug" evidence="9">
    <location>
        <begin position="121"/>
        <end position="227"/>
    </location>
</feature>
<gene>
    <name evidence="10" type="ORF">FUA22_11250</name>
</gene>
<keyword evidence="4 7" id="KW-0812">Transmembrane</keyword>
<reference evidence="10 11" key="1">
    <citation type="submission" date="2019-08" db="EMBL/GenBank/DDBJ databases">
        <title>Seonamhaeicola sediminis sp. nov., isolated from marine sediment.</title>
        <authorList>
            <person name="Cao W.R."/>
        </authorList>
    </citation>
    <scope>NUCLEOTIDE SEQUENCE [LARGE SCALE GENOMIC DNA]</scope>
    <source>
        <strain evidence="10 11">1505</strain>
    </source>
</reference>
<evidence type="ECO:0000313" key="11">
    <source>
        <dbReference type="Proteomes" id="UP000321080"/>
    </source>
</evidence>
<dbReference type="Gene3D" id="2.170.130.10">
    <property type="entry name" value="TonB-dependent receptor, plug domain"/>
    <property type="match status" value="1"/>
</dbReference>
<evidence type="ECO:0000256" key="1">
    <source>
        <dbReference type="ARBA" id="ARBA00004571"/>
    </source>
</evidence>
<protein>
    <submittedName>
        <fullName evidence="10">TonB-dependent receptor</fullName>
    </submittedName>
</protein>
<dbReference type="GO" id="GO:0009279">
    <property type="term" value="C:cell outer membrane"/>
    <property type="evidence" value="ECO:0007669"/>
    <property type="project" value="UniProtKB-SubCell"/>
</dbReference>
<dbReference type="InterPro" id="IPR023996">
    <property type="entry name" value="TonB-dep_OMP_SusC/RagA"/>
</dbReference>
<dbReference type="InterPro" id="IPR008969">
    <property type="entry name" value="CarboxyPept-like_regulatory"/>
</dbReference>
<keyword evidence="11" id="KW-1185">Reference proteome</keyword>
<evidence type="ECO:0000259" key="9">
    <source>
        <dbReference type="Pfam" id="PF07715"/>
    </source>
</evidence>
<dbReference type="AlphaFoldDB" id="A0A5C7GHS7"/>
<evidence type="ECO:0000256" key="3">
    <source>
        <dbReference type="ARBA" id="ARBA00022452"/>
    </source>
</evidence>
<dbReference type="Pfam" id="PF13715">
    <property type="entry name" value="CarbopepD_reg_2"/>
    <property type="match status" value="1"/>
</dbReference>
<feature type="chain" id="PRO_5022765686" evidence="8">
    <location>
        <begin position="29"/>
        <end position="1009"/>
    </location>
</feature>
<evidence type="ECO:0000256" key="4">
    <source>
        <dbReference type="ARBA" id="ARBA00022692"/>
    </source>
</evidence>